<protein>
    <recommendedName>
        <fullName evidence="4">Flagella cluster protein</fullName>
    </recommendedName>
</protein>
<dbReference type="EMBL" id="CP064787">
    <property type="protein sequence ID" value="QSG07049.1"/>
    <property type="molecule type" value="Genomic_DNA"/>
</dbReference>
<proteinExistence type="predicted"/>
<evidence type="ECO:0000256" key="1">
    <source>
        <dbReference type="SAM" id="MobiDB-lite"/>
    </source>
</evidence>
<feature type="compositionally biased region" description="Polar residues" evidence="1">
    <location>
        <begin position="15"/>
        <end position="25"/>
    </location>
</feature>
<feature type="compositionally biased region" description="Basic and acidic residues" evidence="1">
    <location>
        <begin position="75"/>
        <end position="91"/>
    </location>
</feature>
<gene>
    <name evidence="2" type="ORF">HSR121_2729</name>
</gene>
<feature type="compositionally biased region" description="Low complexity" evidence="1">
    <location>
        <begin position="104"/>
        <end position="120"/>
    </location>
</feature>
<accession>A0A897N7N6</accession>
<sequence>MNQLMGSSDGMISLRYSSPTMTSGEDPSEDDGRVLAPEELDISEDEHVAEIDDGRYVVSPDDPIDDPPTASADSGDTRQHERESEPDRQPETDQSPGRGSDLFATDSQSGGDSGSASLDAGEVDRWLQEKFRDADSRYGFHVTATFDGRVFQRRMMSNDVVTIFESLILWYAQHIDSETPVEEILGILLTETNVPISYPTESLSRAIKAHGLGPDDSIGELLEAIDEDGFEL</sequence>
<feature type="region of interest" description="Disordered" evidence="1">
    <location>
        <begin position="1"/>
        <end position="121"/>
    </location>
</feature>
<dbReference type="Proteomes" id="UP000663525">
    <property type="component" value="Chromosome"/>
</dbReference>
<evidence type="ECO:0008006" key="4">
    <source>
        <dbReference type="Google" id="ProtNLM"/>
    </source>
</evidence>
<reference evidence="2" key="1">
    <citation type="submission" date="2020-11" db="EMBL/GenBank/DDBJ databases">
        <title>Carbohydrate-dependent, anaerobic sulfur respiration: A novel catabolism in halophilic archaea.</title>
        <authorList>
            <person name="Sorokin D.Y."/>
            <person name="Messina E."/>
            <person name="Smedile F."/>
            <person name="La Cono V."/>
            <person name="Hallsworth J.E."/>
            <person name="Yakimov M.M."/>
        </authorList>
    </citation>
    <scope>NUCLEOTIDE SEQUENCE</scope>
    <source>
        <strain evidence="2">HSR12-1</strain>
    </source>
</reference>
<dbReference type="InterPro" id="IPR055923">
    <property type="entry name" value="DUF7500"/>
</dbReference>
<dbReference type="Pfam" id="PF24332">
    <property type="entry name" value="DUF7500"/>
    <property type="match status" value="1"/>
</dbReference>
<organism evidence="2 3">
    <name type="scientific">Halapricum desulfuricans</name>
    <dbReference type="NCBI Taxonomy" id="2841257"/>
    <lineage>
        <taxon>Archaea</taxon>
        <taxon>Methanobacteriati</taxon>
        <taxon>Methanobacteriota</taxon>
        <taxon>Stenosarchaea group</taxon>
        <taxon>Halobacteria</taxon>
        <taxon>Halobacteriales</taxon>
        <taxon>Haloarculaceae</taxon>
        <taxon>Halapricum</taxon>
    </lineage>
</organism>
<dbReference type="AlphaFoldDB" id="A0A897N7N6"/>
<name>A0A897N7N6_9EURY</name>
<evidence type="ECO:0000313" key="3">
    <source>
        <dbReference type="Proteomes" id="UP000663525"/>
    </source>
</evidence>
<feature type="compositionally biased region" description="Basic and acidic residues" evidence="1">
    <location>
        <begin position="45"/>
        <end position="55"/>
    </location>
</feature>
<evidence type="ECO:0000313" key="2">
    <source>
        <dbReference type="EMBL" id="QSG07049.1"/>
    </source>
</evidence>